<dbReference type="GO" id="GO:0005634">
    <property type="term" value="C:nucleus"/>
    <property type="evidence" value="ECO:0007669"/>
    <property type="project" value="UniProtKB-SubCell"/>
</dbReference>
<keyword evidence="19" id="KW-1185">Reference proteome</keyword>
<evidence type="ECO:0000256" key="8">
    <source>
        <dbReference type="ARBA" id="ARBA00023155"/>
    </source>
</evidence>
<dbReference type="InterPro" id="IPR009057">
    <property type="entry name" value="Homeodomain-like_sf"/>
</dbReference>
<dbReference type="Pfam" id="PF00046">
    <property type="entry name" value="Homeodomain"/>
    <property type="match status" value="1"/>
</dbReference>
<feature type="DNA-binding region" description="Homeobox" evidence="12">
    <location>
        <begin position="361"/>
        <end position="491"/>
    </location>
</feature>
<reference evidence="18" key="1">
    <citation type="journal article" date="2021" name="Cell">
        <title>Tracing the genetic footprints of vertebrate landing in non-teleost ray-finned fishes.</title>
        <authorList>
            <person name="Bi X."/>
            <person name="Wang K."/>
            <person name="Yang L."/>
            <person name="Pan H."/>
            <person name="Jiang H."/>
            <person name="Wei Q."/>
            <person name="Fang M."/>
            <person name="Yu H."/>
            <person name="Zhu C."/>
            <person name="Cai Y."/>
            <person name="He Y."/>
            <person name="Gan X."/>
            <person name="Zeng H."/>
            <person name="Yu D."/>
            <person name="Zhu Y."/>
            <person name="Jiang H."/>
            <person name="Qiu Q."/>
            <person name="Yang H."/>
            <person name="Zhang Y.E."/>
            <person name="Wang W."/>
            <person name="Zhu M."/>
            <person name="He S."/>
            <person name="Zhang G."/>
        </authorList>
    </citation>
    <scope>NUCLEOTIDE SEQUENCE</scope>
    <source>
        <strain evidence="18">Allg_001</strain>
    </source>
</reference>
<gene>
    <name evidence="18" type="primary">Lhx5</name>
    <name evidence="18" type="ORF">GTO95_0001232</name>
</gene>
<feature type="non-terminal residue" evidence="18">
    <location>
        <position position="689"/>
    </location>
</feature>
<evidence type="ECO:0000256" key="11">
    <source>
        <dbReference type="ARBA" id="ARBA00040544"/>
    </source>
</evidence>
<dbReference type="GO" id="GO:0000977">
    <property type="term" value="F:RNA polymerase II transcription regulatory region sequence-specific DNA binding"/>
    <property type="evidence" value="ECO:0007669"/>
    <property type="project" value="TreeGrafter"/>
</dbReference>
<feature type="region of interest" description="Disordered" evidence="15">
    <location>
        <begin position="582"/>
        <end position="689"/>
    </location>
</feature>
<feature type="domain" description="LIM zinc-binding" evidence="16">
    <location>
        <begin position="244"/>
        <end position="306"/>
    </location>
</feature>
<keyword evidence="2 13" id="KW-0479">Metal-binding</keyword>
<dbReference type="Proteomes" id="UP000736164">
    <property type="component" value="Unassembled WGS sequence"/>
</dbReference>
<comment type="caution">
    <text evidence="18">The sequence shown here is derived from an EMBL/GenBank/DDBJ whole genome shotgun (WGS) entry which is preliminary data.</text>
</comment>
<keyword evidence="9" id="KW-0804">Transcription</keyword>
<name>A0A8J7NC22_ATRSP</name>
<keyword evidence="5" id="KW-0805">Transcription regulation</keyword>
<evidence type="ECO:0000259" key="16">
    <source>
        <dbReference type="PROSITE" id="PS50023"/>
    </source>
</evidence>
<feature type="region of interest" description="Disordered" evidence="15">
    <location>
        <begin position="320"/>
        <end position="367"/>
    </location>
</feature>
<keyword evidence="7 12" id="KW-0238">DNA-binding</keyword>
<evidence type="ECO:0000256" key="15">
    <source>
        <dbReference type="SAM" id="MobiDB-lite"/>
    </source>
</evidence>
<dbReference type="InterPro" id="IPR001356">
    <property type="entry name" value="HD"/>
</dbReference>
<evidence type="ECO:0000256" key="14">
    <source>
        <dbReference type="RuleBase" id="RU000682"/>
    </source>
</evidence>
<dbReference type="EMBL" id="JAAWVO010002597">
    <property type="protein sequence ID" value="MBN3311804.1"/>
    <property type="molecule type" value="Genomic_DNA"/>
</dbReference>
<feature type="non-terminal residue" evidence="18">
    <location>
        <position position="1"/>
    </location>
</feature>
<sequence>MNLAVSAVYTRSCEMCSPLVHTDTHNGFAVQERQKACFRHSSDTLLMMLMMLIIDEGAVRTAHSPAPYRAVKLPAAALHLRARLLSLKAQLCATGKALQDLDGLLLARAVLALALYRKVPAPKEVAHCAVGLETRRGGTDLLRGRYSPAANTLFHAGSGDQGPDSRDRSARSPLGRLQDSVRMVHCAGCERPILDRFLLNVLDRAWHVKCVQCCDCKCNLTEKCFSRDGKLYCKNDFFRRFGTKCAGCLQGISPSDLVRKARSKVFHLNCFTCMVCNKQLSTGEELYIIDENKFVCKEDYLNTSAIKEVSLNSVSSCTDRSLSPDLQDPIQDDTKETDNSTSSDKETNNNENEEQNSGAKRRGPRTTIKAKQLETLKAAFAATPKPTRHIREQLAQETGLNMRVIQGPCWPKLGKSVLTFTAGEKRVTWQLELPAFSHTPPEQSQMLSVEFDGRSLESLLCHQRQVKSDPQILVVHSVWFQNRRSKERRMKQLSALGARRHAFFRSPRRMRPLGARLEETEIMGSGPYNYYGGWALRRTPLRLGPQAVAMASPASQRHLLEPRGRIHPRLVDYQGDYYGPGANYDFFPHGPPSSQAQSPAESNYLPGSGQGPLEGPISGHHPSDNQRYTDMISHADTPSPEPGLTGPLHPIPGEVFSGGPSPPFSLASNSSYSAPLSHPSQEMGETAVW</sequence>
<feature type="domain" description="Homeobox" evidence="17">
    <location>
        <begin position="359"/>
        <end position="490"/>
    </location>
</feature>
<dbReference type="GO" id="GO:0008270">
    <property type="term" value="F:zinc ion binding"/>
    <property type="evidence" value="ECO:0007669"/>
    <property type="project" value="InterPro"/>
</dbReference>
<feature type="domain" description="LIM zinc-binding" evidence="16">
    <location>
        <begin position="184"/>
        <end position="243"/>
    </location>
</feature>
<dbReference type="SMART" id="SM00389">
    <property type="entry name" value="HOX"/>
    <property type="match status" value="1"/>
</dbReference>
<evidence type="ECO:0000256" key="10">
    <source>
        <dbReference type="ARBA" id="ARBA00023242"/>
    </source>
</evidence>
<accession>A0A8J7NC22</accession>
<evidence type="ECO:0000256" key="3">
    <source>
        <dbReference type="ARBA" id="ARBA00022737"/>
    </source>
</evidence>
<dbReference type="AlphaFoldDB" id="A0A8J7NC22"/>
<feature type="compositionally biased region" description="Polar residues" evidence="15">
    <location>
        <begin position="666"/>
        <end position="680"/>
    </location>
</feature>
<dbReference type="SMART" id="SM00132">
    <property type="entry name" value="LIM"/>
    <property type="match status" value="2"/>
</dbReference>
<dbReference type="FunFam" id="1.10.10.60:FF:000075">
    <property type="entry name" value="LIM/homeobox protein Lhx1"/>
    <property type="match status" value="1"/>
</dbReference>
<organism evidence="18 19">
    <name type="scientific">Atractosteus spatula</name>
    <name type="common">Alligator gar</name>
    <name type="synonym">Lepisosteus spatula</name>
    <dbReference type="NCBI Taxonomy" id="7917"/>
    <lineage>
        <taxon>Eukaryota</taxon>
        <taxon>Metazoa</taxon>
        <taxon>Chordata</taxon>
        <taxon>Craniata</taxon>
        <taxon>Vertebrata</taxon>
        <taxon>Euteleostomi</taxon>
        <taxon>Actinopterygii</taxon>
        <taxon>Neopterygii</taxon>
        <taxon>Holostei</taxon>
        <taxon>Semionotiformes</taxon>
        <taxon>Lepisosteidae</taxon>
        <taxon>Atractosteus</taxon>
    </lineage>
</organism>
<proteinExistence type="predicted"/>
<dbReference type="FunFam" id="2.10.110.10:FF:000046">
    <property type="entry name" value="LIM/homeobox protein Lhx1"/>
    <property type="match status" value="1"/>
</dbReference>
<dbReference type="FunFam" id="2.10.110.10:FF:000120">
    <property type="entry name" value="Insulin gene enhancer protein ISL-2"/>
    <property type="match status" value="1"/>
</dbReference>
<evidence type="ECO:0000256" key="9">
    <source>
        <dbReference type="ARBA" id="ARBA00023163"/>
    </source>
</evidence>
<evidence type="ECO:0000256" key="1">
    <source>
        <dbReference type="ARBA" id="ARBA00004123"/>
    </source>
</evidence>
<dbReference type="GO" id="GO:0000981">
    <property type="term" value="F:DNA-binding transcription factor activity, RNA polymerase II-specific"/>
    <property type="evidence" value="ECO:0007669"/>
    <property type="project" value="TreeGrafter"/>
</dbReference>
<evidence type="ECO:0000256" key="2">
    <source>
        <dbReference type="ARBA" id="ARBA00022723"/>
    </source>
</evidence>
<evidence type="ECO:0000256" key="5">
    <source>
        <dbReference type="ARBA" id="ARBA00023015"/>
    </source>
</evidence>
<dbReference type="SUPFAM" id="SSF46689">
    <property type="entry name" value="Homeodomain-like"/>
    <property type="match status" value="1"/>
</dbReference>
<keyword evidence="10 12" id="KW-0539">Nucleus</keyword>
<dbReference type="CDD" id="cd09375">
    <property type="entry name" value="LIM2_Lhx1_Lhx5"/>
    <property type="match status" value="1"/>
</dbReference>
<dbReference type="PROSITE" id="PS50071">
    <property type="entry name" value="HOMEOBOX_2"/>
    <property type="match status" value="1"/>
</dbReference>
<evidence type="ECO:0000256" key="4">
    <source>
        <dbReference type="ARBA" id="ARBA00022833"/>
    </source>
</evidence>
<protein>
    <recommendedName>
        <fullName evidence="11">LIM/homeobox protein Lhx5</fullName>
    </recommendedName>
</protein>
<dbReference type="InterPro" id="IPR001781">
    <property type="entry name" value="Znf_LIM"/>
</dbReference>
<keyword evidence="8 12" id="KW-0371">Homeobox</keyword>
<evidence type="ECO:0000259" key="17">
    <source>
        <dbReference type="PROSITE" id="PS50071"/>
    </source>
</evidence>
<keyword evidence="4 13" id="KW-0862">Zinc</keyword>
<comment type="subcellular location">
    <subcellularLocation>
        <location evidence="1 12 14">Nucleus</location>
    </subcellularLocation>
</comment>
<dbReference type="Gene3D" id="2.10.110.10">
    <property type="entry name" value="Cysteine Rich Protein"/>
    <property type="match status" value="2"/>
</dbReference>
<dbReference type="Gene3D" id="1.10.10.60">
    <property type="entry name" value="Homeodomain-like"/>
    <property type="match status" value="1"/>
</dbReference>
<evidence type="ECO:0000313" key="19">
    <source>
        <dbReference type="Proteomes" id="UP000736164"/>
    </source>
</evidence>
<dbReference type="PROSITE" id="PS00478">
    <property type="entry name" value="LIM_DOMAIN_1"/>
    <property type="match status" value="1"/>
</dbReference>
<dbReference type="InterPro" id="IPR049619">
    <property type="entry name" value="Lhx1/5_LIM2"/>
</dbReference>
<dbReference type="CDD" id="cd09367">
    <property type="entry name" value="LIM1_Lhx1_Lhx5"/>
    <property type="match status" value="1"/>
</dbReference>
<keyword evidence="3" id="KW-0677">Repeat</keyword>
<evidence type="ECO:0000256" key="6">
    <source>
        <dbReference type="ARBA" id="ARBA00023038"/>
    </source>
</evidence>
<dbReference type="Pfam" id="PF00412">
    <property type="entry name" value="LIM"/>
    <property type="match status" value="2"/>
</dbReference>
<dbReference type="PANTHER" id="PTHR24208">
    <property type="entry name" value="LIM/HOMEOBOX PROTEIN LHX"/>
    <property type="match status" value="1"/>
</dbReference>
<feature type="compositionally biased region" description="Basic and acidic residues" evidence="15">
    <location>
        <begin position="332"/>
        <end position="348"/>
    </location>
</feature>
<dbReference type="InterPro" id="IPR049618">
    <property type="entry name" value="Lhx1/5_LIM1"/>
</dbReference>
<evidence type="ECO:0000256" key="13">
    <source>
        <dbReference type="PROSITE-ProRule" id="PRU00125"/>
    </source>
</evidence>
<evidence type="ECO:0000313" key="18">
    <source>
        <dbReference type="EMBL" id="MBN3311804.1"/>
    </source>
</evidence>
<evidence type="ECO:0000256" key="12">
    <source>
        <dbReference type="PROSITE-ProRule" id="PRU00108"/>
    </source>
</evidence>
<dbReference type="PANTHER" id="PTHR24208:SF115">
    <property type="entry name" value="LIM_HOMEOBOX PROTEIN LHX5"/>
    <property type="match status" value="1"/>
</dbReference>
<evidence type="ECO:0000256" key="7">
    <source>
        <dbReference type="ARBA" id="ARBA00023125"/>
    </source>
</evidence>
<dbReference type="SUPFAM" id="SSF57716">
    <property type="entry name" value="Glucocorticoid receptor-like (DNA-binding domain)"/>
    <property type="match status" value="2"/>
</dbReference>
<keyword evidence="6 13" id="KW-0440">LIM domain</keyword>
<dbReference type="GO" id="GO:0030182">
    <property type="term" value="P:neuron differentiation"/>
    <property type="evidence" value="ECO:0007669"/>
    <property type="project" value="TreeGrafter"/>
</dbReference>
<dbReference type="PROSITE" id="PS50023">
    <property type="entry name" value="LIM_DOMAIN_2"/>
    <property type="match status" value="2"/>
</dbReference>
<dbReference type="CDD" id="cd00086">
    <property type="entry name" value="homeodomain"/>
    <property type="match status" value="1"/>
</dbReference>
<dbReference type="InterPro" id="IPR050453">
    <property type="entry name" value="LIM_Homeobox_TF"/>
</dbReference>